<evidence type="ECO:0000256" key="4">
    <source>
        <dbReference type="ARBA" id="ARBA00011738"/>
    </source>
</evidence>
<feature type="domain" description="Aminotransferase class I/classII large" evidence="15">
    <location>
        <begin position="45"/>
        <end position="345"/>
    </location>
</feature>
<comment type="catalytic activity">
    <reaction evidence="13 14">
        <text>L-histidinol phosphate + 2-oxoglutarate = 3-(imidazol-4-yl)-2-oxopropyl phosphate + L-glutamate</text>
        <dbReference type="Rhea" id="RHEA:23744"/>
        <dbReference type="ChEBI" id="CHEBI:16810"/>
        <dbReference type="ChEBI" id="CHEBI:29985"/>
        <dbReference type="ChEBI" id="CHEBI:57766"/>
        <dbReference type="ChEBI" id="CHEBI:57980"/>
        <dbReference type="EC" id="2.6.1.9"/>
    </reaction>
</comment>
<dbReference type="PROSITE" id="PS00599">
    <property type="entry name" value="AA_TRANSFER_CLASS_2"/>
    <property type="match status" value="1"/>
</dbReference>
<dbReference type="InterPro" id="IPR004839">
    <property type="entry name" value="Aminotransferase_I/II_large"/>
</dbReference>
<organism evidence="16 17">
    <name type="scientific">Buchnera aphidicola</name>
    <name type="common">Cinara tujafilina</name>
    <dbReference type="NCBI Taxonomy" id="261317"/>
    <lineage>
        <taxon>Bacteria</taxon>
        <taxon>Pseudomonadati</taxon>
        <taxon>Pseudomonadota</taxon>
        <taxon>Gammaproteobacteria</taxon>
        <taxon>Enterobacterales</taxon>
        <taxon>Erwiniaceae</taxon>
        <taxon>Buchnera</taxon>
    </lineage>
</organism>
<keyword evidence="17" id="KW-1185">Reference proteome</keyword>
<evidence type="ECO:0000256" key="13">
    <source>
        <dbReference type="ARBA" id="ARBA00047481"/>
    </source>
</evidence>
<dbReference type="InterPro" id="IPR015424">
    <property type="entry name" value="PyrdxlP-dep_Trfase"/>
</dbReference>
<dbReference type="InterPro" id="IPR005861">
    <property type="entry name" value="HisP_aminotrans"/>
</dbReference>
<proteinExistence type="inferred from homology"/>
<dbReference type="HAMAP" id="MF_01023">
    <property type="entry name" value="HisC_aminotrans_2"/>
    <property type="match status" value="1"/>
</dbReference>
<evidence type="ECO:0000256" key="8">
    <source>
        <dbReference type="ARBA" id="ARBA00022605"/>
    </source>
</evidence>
<sequence length="355" mass="40873">MKKLVPNHIRNLIPYQSARCIKSSGHVWLNANELPFINDNIYKFNNNLNRYPEPQPKILLQKYSYFLNISPKNILVTRGSDEGIELLLRTFCVSKIDKIMIFPPTYDMYEVSANIFGIDVIKINSLSNFQLNIAEIQNNLSYVKIIYLCNPNNPTGNLISKKDIYSILNILNGKILLVIDEAYIEFSESSSMAKELYKYSNLVILRTLSKAFGLAGLRCGFILAGTKIIKYLKKVIAPYPIAIPVSDIVSEALSTKNIMFMRNNINKIISYKLWCMNKLKKFLFVEKVFLSSTNFILIKCYSSEKIFKYLEENGIIVRNQSHKLHLKNCLRISIGKKNECDQLINLLSMVEEKHN</sequence>
<evidence type="ECO:0000256" key="5">
    <source>
        <dbReference type="ARBA" id="ARBA00012748"/>
    </source>
</evidence>
<dbReference type="UniPathway" id="UPA00031">
    <property type="reaction ID" value="UER00012"/>
</dbReference>
<dbReference type="GO" id="GO:0030170">
    <property type="term" value="F:pyridoxal phosphate binding"/>
    <property type="evidence" value="ECO:0007669"/>
    <property type="project" value="InterPro"/>
</dbReference>
<dbReference type="Gene3D" id="3.40.640.10">
    <property type="entry name" value="Type I PLP-dependent aspartate aminotransferase-like (Major domain)"/>
    <property type="match status" value="1"/>
</dbReference>
<dbReference type="SUPFAM" id="SSF53383">
    <property type="entry name" value="PLP-dependent transferases"/>
    <property type="match status" value="1"/>
</dbReference>
<dbReference type="HOGENOM" id="CLU_017584_3_1_6"/>
<evidence type="ECO:0000256" key="12">
    <source>
        <dbReference type="ARBA" id="ARBA00030262"/>
    </source>
</evidence>
<reference evidence="16 17" key="1">
    <citation type="journal article" date="2011" name="Appl. Environ. Microbiol.">
        <title>The genome of Buchnera aphidicola from the aphid Cinara tujafilina provides new clues about the evolutionary history of metabolic losses in bacterial endosymbionts.</title>
        <authorList>
            <person name="Lamelas A."/>
            <person name="Gosalbes M.J."/>
            <person name="Moya A."/>
            <person name="Latorre A."/>
        </authorList>
    </citation>
    <scope>NUCLEOTIDE SEQUENCE [LARGE SCALE GENOMIC DNA]</scope>
    <source>
        <strain evidence="17">Cinara tujafilina</strain>
    </source>
</reference>
<dbReference type="Pfam" id="PF00155">
    <property type="entry name" value="Aminotran_1_2"/>
    <property type="match status" value="1"/>
</dbReference>
<dbReference type="Gene3D" id="3.90.1150.10">
    <property type="entry name" value="Aspartate Aminotransferase, domain 1"/>
    <property type="match status" value="1"/>
</dbReference>
<dbReference type="CDD" id="cd00609">
    <property type="entry name" value="AAT_like"/>
    <property type="match status" value="1"/>
</dbReference>
<dbReference type="EMBL" id="CP001817">
    <property type="protein sequence ID" value="AEH39658.1"/>
    <property type="molecule type" value="Genomic_DNA"/>
</dbReference>
<keyword evidence="9 14" id="KW-0808">Transferase</keyword>
<evidence type="ECO:0000256" key="6">
    <source>
        <dbReference type="ARBA" id="ARBA00018048"/>
    </source>
</evidence>
<evidence type="ECO:0000256" key="1">
    <source>
        <dbReference type="ARBA" id="ARBA00001933"/>
    </source>
</evidence>
<comment type="similarity">
    <text evidence="3 14">Belongs to the class-II pyridoxal-phosphate-dependent aminotransferase family. Histidinol-phosphate aminotransferase subfamily.</text>
</comment>
<evidence type="ECO:0000256" key="9">
    <source>
        <dbReference type="ARBA" id="ARBA00022679"/>
    </source>
</evidence>
<keyword evidence="11 14" id="KW-0368">Histidine biosynthesis</keyword>
<dbReference type="InterPro" id="IPR015422">
    <property type="entry name" value="PyrdxlP-dep_Trfase_small"/>
</dbReference>
<comment type="cofactor">
    <cofactor evidence="1 14">
        <name>pyridoxal 5'-phosphate</name>
        <dbReference type="ChEBI" id="CHEBI:597326"/>
    </cofactor>
</comment>
<evidence type="ECO:0000256" key="7">
    <source>
        <dbReference type="ARBA" id="ARBA00022576"/>
    </source>
</evidence>
<keyword evidence="8 14" id="KW-0028">Amino-acid biosynthesis</keyword>
<accession>F7WZ08</accession>
<dbReference type="NCBIfam" id="TIGR01141">
    <property type="entry name" value="hisC"/>
    <property type="match status" value="1"/>
</dbReference>
<dbReference type="Proteomes" id="UP000006811">
    <property type="component" value="Chromosome"/>
</dbReference>
<name>F7WZ08_9GAMM</name>
<dbReference type="AlphaFoldDB" id="F7WZ08"/>
<dbReference type="GO" id="GO:0000105">
    <property type="term" value="P:L-histidine biosynthetic process"/>
    <property type="evidence" value="ECO:0007669"/>
    <property type="project" value="UniProtKB-UniRule"/>
</dbReference>
<evidence type="ECO:0000256" key="2">
    <source>
        <dbReference type="ARBA" id="ARBA00005011"/>
    </source>
</evidence>
<protein>
    <recommendedName>
        <fullName evidence="6 14">Histidinol-phosphate aminotransferase</fullName>
        <ecNumber evidence="5 14">2.6.1.9</ecNumber>
    </recommendedName>
    <alternativeName>
        <fullName evidence="12 14">Imidazole acetol-phosphate transaminase</fullName>
    </alternativeName>
</protein>
<dbReference type="GO" id="GO:0004400">
    <property type="term" value="F:histidinol-phosphate transaminase activity"/>
    <property type="evidence" value="ECO:0007669"/>
    <property type="project" value="UniProtKB-UniRule"/>
</dbReference>
<dbReference type="InterPro" id="IPR001917">
    <property type="entry name" value="Aminotrans_II_pyridoxalP_BS"/>
</dbReference>
<evidence type="ECO:0000256" key="14">
    <source>
        <dbReference type="HAMAP-Rule" id="MF_01023"/>
    </source>
</evidence>
<feature type="modified residue" description="N6-(pyridoxal phosphate)lysine" evidence="14">
    <location>
        <position position="210"/>
    </location>
</feature>
<dbReference type="InterPro" id="IPR015421">
    <property type="entry name" value="PyrdxlP-dep_Trfase_major"/>
</dbReference>
<dbReference type="KEGG" id="baj:BCTU_066"/>
<evidence type="ECO:0000313" key="16">
    <source>
        <dbReference type="EMBL" id="AEH39658.1"/>
    </source>
</evidence>
<evidence type="ECO:0000259" key="15">
    <source>
        <dbReference type="Pfam" id="PF00155"/>
    </source>
</evidence>
<dbReference type="eggNOG" id="COG0079">
    <property type="taxonomic scope" value="Bacteria"/>
</dbReference>
<comment type="subunit">
    <text evidence="4 14">Homodimer.</text>
</comment>
<evidence type="ECO:0000313" key="17">
    <source>
        <dbReference type="Proteomes" id="UP000006811"/>
    </source>
</evidence>
<comment type="pathway">
    <text evidence="2 14">Amino-acid biosynthesis; L-histidine biosynthesis; L-histidine from 5-phospho-alpha-D-ribose 1-diphosphate: step 7/9.</text>
</comment>
<dbReference type="STRING" id="261317.BCTU_066"/>
<dbReference type="PANTHER" id="PTHR42885">
    <property type="entry name" value="HISTIDINOL-PHOSPHATE AMINOTRANSFERASE-RELATED"/>
    <property type="match status" value="1"/>
</dbReference>
<dbReference type="OrthoDB" id="9813612at2"/>
<keyword evidence="10 14" id="KW-0663">Pyridoxal phosphate</keyword>
<gene>
    <name evidence="14 16" type="primary">hisC</name>
    <name evidence="16" type="ORF">BCTU_066</name>
</gene>
<dbReference type="EC" id="2.6.1.9" evidence="5 14"/>
<evidence type="ECO:0000256" key="11">
    <source>
        <dbReference type="ARBA" id="ARBA00023102"/>
    </source>
</evidence>
<dbReference type="PANTHER" id="PTHR42885:SF2">
    <property type="entry name" value="HISTIDINOL-PHOSPHATE AMINOTRANSFERASE"/>
    <property type="match status" value="1"/>
</dbReference>
<evidence type="ECO:0000256" key="3">
    <source>
        <dbReference type="ARBA" id="ARBA00007970"/>
    </source>
</evidence>
<keyword evidence="7 14" id="KW-0032">Aminotransferase</keyword>
<evidence type="ECO:0000256" key="10">
    <source>
        <dbReference type="ARBA" id="ARBA00022898"/>
    </source>
</evidence>